<organism evidence="1 2">
    <name type="scientific">Litchfieldia luteola</name>
    <dbReference type="NCBI Taxonomy" id="682179"/>
    <lineage>
        <taxon>Bacteria</taxon>
        <taxon>Bacillati</taxon>
        <taxon>Bacillota</taxon>
        <taxon>Bacilli</taxon>
        <taxon>Bacillales</taxon>
        <taxon>Bacillaceae</taxon>
        <taxon>Litchfieldia</taxon>
    </lineage>
</organism>
<dbReference type="EMBL" id="JADCLJ010000022">
    <property type="protein sequence ID" value="MBE4909623.1"/>
    <property type="molecule type" value="Genomic_DNA"/>
</dbReference>
<evidence type="ECO:0000313" key="1">
    <source>
        <dbReference type="EMBL" id="MBE4909623.1"/>
    </source>
</evidence>
<evidence type="ECO:0000313" key="2">
    <source>
        <dbReference type="Proteomes" id="UP001516662"/>
    </source>
</evidence>
<sequence>MNKKMWVSCGIAIIALFAFININHIYIAIAKPWVFPYPPSEAIKNDDVIFYEEVPEVNSELVHQFVESFENSWRAKITLTYYEEEPGLFSRYFITTPIKRYFLEYSEENQITLTDVSTDMIFEMKFQDIEVLYKNGFILYRLINEMNGDYFDVVTIPSLQ</sequence>
<reference evidence="1 2" key="1">
    <citation type="submission" date="2020-10" db="EMBL/GenBank/DDBJ databases">
        <title>Bacillus sp. HD4P25, an endophyte from a halophyte.</title>
        <authorList>
            <person name="Sun J.-Q."/>
        </authorList>
    </citation>
    <scope>NUCLEOTIDE SEQUENCE [LARGE SCALE GENOMIC DNA]</scope>
    <source>
        <strain evidence="1 2">YIM 93174</strain>
    </source>
</reference>
<keyword evidence="2" id="KW-1185">Reference proteome</keyword>
<protein>
    <submittedName>
        <fullName evidence="1">Uncharacterized protein</fullName>
    </submittedName>
</protein>
<gene>
    <name evidence="1" type="ORF">IMZ08_16340</name>
</gene>
<proteinExistence type="predicted"/>
<dbReference type="RefSeq" id="WP_193538451.1">
    <property type="nucleotide sequence ID" value="NZ_JADCLJ010000022.1"/>
</dbReference>
<dbReference type="Proteomes" id="UP001516662">
    <property type="component" value="Unassembled WGS sequence"/>
</dbReference>
<name>A0ABR9QM88_9BACI</name>
<comment type="caution">
    <text evidence="1">The sequence shown here is derived from an EMBL/GenBank/DDBJ whole genome shotgun (WGS) entry which is preliminary data.</text>
</comment>
<accession>A0ABR9QM88</accession>